<dbReference type="EMBL" id="HBUF01086087">
    <property type="protein sequence ID" value="CAG6634384.1"/>
    <property type="molecule type" value="Transcribed_RNA"/>
</dbReference>
<accession>A0A8D8VTW7</accession>
<protein>
    <submittedName>
        <fullName evidence="1">Uncharacterized protein</fullName>
    </submittedName>
</protein>
<dbReference type="EMBL" id="HBUF01429165">
    <property type="protein sequence ID" value="CAG6741735.1"/>
    <property type="molecule type" value="Transcribed_RNA"/>
</dbReference>
<name>A0A8D8VTW7_9HEMI</name>
<sequence length="123" mass="14004">MSLGVCSDICPFPVCFHEFFVPLKSSRTVRFVFTILPISSHQSALSDRISFHQISVICVPPVGLHEFTMYFLSFFGPFSAKRLILISSYSTMSMPAVEFPREWICTLVSKCIPGLMTKRNFHM</sequence>
<evidence type="ECO:0000313" key="1">
    <source>
        <dbReference type="EMBL" id="CAG6634383.1"/>
    </source>
</evidence>
<dbReference type="EMBL" id="HBUF01086086">
    <property type="protein sequence ID" value="CAG6634383.1"/>
    <property type="molecule type" value="Transcribed_RNA"/>
</dbReference>
<proteinExistence type="predicted"/>
<dbReference type="AlphaFoldDB" id="A0A8D8VTW7"/>
<reference evidence="1" key="1">
    <citation type="submission" date="2021-05" db="EMBL/GenBank/DDBJ databases">
        <authorList>
            <person name="Alioto T."/>
            <person name="Alioto T."/>
            <person name="Gomez Garrido J."/>
        </authorList>
    </citation>
    <scope>NUCLEOTIDE SEQUENCE</scope>
</reference>
<dbReference type="EMBL" id="HBUF01429164">
    <property type="protein sequence ID" value="CAG6741734.1"/>
    <property type="molecule type" value="Transcribed_RNA"/>
</dbReference>
<organism evidence="1">
    <name type="scientific">Cacopsylla melanoneura</name>
    <dbReference type="NCBI Taxonomy" id="428564"/>
    <lineage>
        <taxon>Eukaryota</taxon>
        <taxon>Metazoa</taxon>
        <taxon>Ecdysozoa</taxon>
        <taxon>Arthropoda</taxon>
        <taxon>Hexapoda</taxon>
        <taxon>Insecta</taxon>
        <taxon>Pterygota</taxon>
        <taxon>Neoptera</taxon>
        <taxon>Paraneoptera</taxon>
        <taxon>Hemiptera</taxon>
        <taxon>Sternorrhyncha</taxon>
        <taxon>Psylloidea</taxon>
        <taxon>Psyllidae</taxon>
        <taxon>Psyllinae</taxon>
        <taxon>Cacopsylla</taxon>
    </lineage>
</organism>
<dbReference type="EMBL" id="HBUF01242953">
    <property type="protein sequence ID" value="CAG6677562.1"/>
    <property type="molecule type" value="Transcribed_RNA"/>
</dbReference>